<proteinExistence type="predicted"/>
<keyword evidence="3" id="KW-1185">Reference proteome</keyword>
<name>A0ABY8N8L0_9FLAO</name>
<sequence>MKKRYFILLAAIASFKGYSQTPTAAAPAANDYSISWYGFIRTDYMWDTRKSAQVREDHLNLYPLDKSINAGDGKDANAVGQSNFLSVVSRLGVKVKGPDVWGAKVSGTLEGDFFGNFENASTSTTTVGLLRLRHAYAQLDWKKTSLTMGQTWYPTFIPEVFPGVANFSTGIMFNPFGWASQVKLKQNLSKDLSISFTAYKEREFTTTGPGTQNSASINSAIPSINTQLQYKGKNLFMGAGIEVKSLQPRTDNGLTGSAKKNTTEKANSTSIFGYGKYSNDDITIKAYGISGGNLFNMVMLGGYIGSTANGIESYEATKTSAFWIDIASNGKSVAPGIFFGRTQNNGADKTGTVAYGRGIGVNGARMVDNVWRLSGRIDFKKNKFRVSPELELTSADWGAADAYGKVTGALTNVSNFRTMISCAYTF</sequence>
<protein>
    <recommendedName>
        <fullName evidence="4">Outer membrane protein</fullName>
    </recommendedName>
</protein>
<dbReference type="EMBL" id="CP092332">
    <property type="protein sequence ID" value="WGK95518.1"/>
    <property type="molecule type" value="Genomic_DNA"/>
</dbReference>
<organism evidence="2 3">
    <name type="scientific">Flavobacterium keumense</name>
    <dbReference type="NCBI Taxonomy" id="1306518"/>
    <lineage>
        <taxon>Bacteria</taxon>
        <taxon>Pseudomonadati</taxon>
        <taxon>Bacteroidota</taxon>
        <taxon>Flavobacteriia</taxon>
        <taxon>Flavobacteriales</taxon>
        <taxon>Flavobacteriaceae</taxon>
        <taxon>Flavobacterium</taxon>
    </lineage>
</organism>
<feature type="signal peptide" evidence="1">
    <location>
        <begin position="1"/>
        <end position="24"/>
    </location>
</feature>
<dbReference type="RefSeq" id="WP_264533877.1">
    <property type="nucleotide sequence ID" value="NZ_CP092332.1"/>
</dbReference>
<accession>A0ABY8N8L0</accession>
<evidence type="ECO:0000313" key="2">
    <source>
        <dbReference type="EMBL" id="WGK95518.1"/>
    </source>
</evidence>
<keyword evidence="1" id="KW-0732">Signal</keyword>
<evidence type="ECO:0000313" key="3">
    <source>
        <dbReference type="Proteomes" id="UP001232117"/>
    </source>
</evidence>
<evidence type="ECO:0008006" key="4">
    <source>
        <dbReference type="Google" id="ProtNLM"/>
    </source>
</evidence>
<dbReference type="Proteomes" id="UP001232117">
    <property type="component" value="Chromosome"/>
</dbReference>
<reference evidence="2 3" key="1">
    <citation type="submission" date="2023-06" db="EMBL/GenBank/DDBJ databases">
        <title>Complete Genome Sequence of Flavobacterium keumense K3R-10.</title>
        <authorList>
            <person name="Jeong H."/>
            <person name="Jhang S.Y."/>
            <person name="Kim J.N."/>
        </authorList>
    </citation>
    <scope>NUCLEOTIDE SEQUENCE [LARGE SCALE GENOMIC DNA]</scope>
    <source>
        <strain evidence="2 3">K3R-10</strain>
    </source>
</reference>
<feature type="chain" id="PRO_5047391644" description="Outer membrane protein" evidence="1">
    <location>
        <begin position="25"/>
        <end position="426"/>
    </location>
</feature>
<dbReference type="SUPFAM" id="SSF56935">
    <property type="entry name" value="Porins"/>
    <property type="match status" value="1"/>
</dbReference>
<evidence type="ECO:0000256" key="1">
    <source>
        <dbReference type="SAM" id="SignalP"/>
    </source>
</evidence>
<gene>
    <name evidence="2" type="ORF">MG292_04620</name>
</gene>